<dbReference type="InterPro" id="IPR035595">
    <property type="entry name" value="UDP_glycos_trans_CS"/>
</dbReference>
<evidence type="ECO:0000313" key="8">
    <source>
        <dbReference type="EMBL" id="KAI3933338.1"/>
    </source>
</evidence>
<dbReference type="InterPro" id="IPR058980">
    <property type="entry name" value="Glyco_transf_N"/>
</dbReference>
<dbReference type="SUPFAM" id="SSF53756">
    <property type="entry name" value="UDP-Glycosyltransferase/glycogen phosphorylase"/>
    <property type="match status" value="1"/>
</dbReference>
<feature type="compositionally biased region" description="Polar residues" evidence="6">
    <location>
        <begin position="478"/>
        <end position="499"/>
    </location>
</feature>
<dbReference type="PROSITE" id="PS00375">
    <property type="entry name" value="UDPGT"/>
    <property type="match status" value="1"/>
</dbReference>
<protein>
    <recommendedName>
        <fullName evidence="5">Glycosyltransferase</fullName>
        <ecNumber evidence="5">2.4.1.-</ecNumber>
    </recommendedName>
</protein>
<keyword evidence="9" id="KW-1185">Reference proteome</keyword>
<dbReference type="Proteomes" id="UP001202328">
    <property type="component" value="Unassembled WGS sequence"/>
</dbReference>
<dbReference type="GO" id="GO:0035251">
    <property type="term" value="F:UDP-glucosyltransferase activity"/>
    <property type="evidence" value="ECO:0007669"/>
    <property type="project" value="TreeGrafter"/>
</dbReference>
<evidence type="ECO:0000256" key="2">
    <source>
        <dbReference type="ARBA" id="ARBA00022676"/>
    </source>
</evidence>
<evidence type="ECO:0000256" key="6">
    <source>
        <dbReference type="SAM" id="MobiDB-lite"/>
    </source>
</evidence>
<feature type="region of interest" description="Disordered" evidence="6">
    <location>
        <begin position="468"/>
        <end position="499"/>
    </location>
</feature>
<organism evidence="8 9">
    <name type="scientific">Papaver atlanticum</name>
    <dbReference type="NCBI Taxonomy" id="357466"/>
    <lineage>
        <taxon>Eukaryota</taxon>
        <taxon>Viridiplantae</taxon>
        <taxon>Streptophyta</taxon>
        <taxon>Embryophyta</taxon>
        <taxon>Tracheophyta</taxon>
        <taxon>Spermatophyta</taxon>
        <taxon>Magnoliopsida</taxon>
        <taxon>Ranunculales</taxon>
        <taxon>Papaveraceae</taxon>
        <taxon>Papaveroideae</taxon>
        <taxon>Papaver</taxon>
    </lineage>
</organism>
<dbReference type="Gene3D" id="3.40.50.2000">
    <property type="entry name" value="Glycogen Phosphorylase B"/>
    <property type="match status" value="2"/>
</dbReference>
<dbReference type="Pfam" id="PF00201">
    <property type="entry name" value="UDPGT"/>
    <property type="match status" value="1"/>
</dbReference>
<keyword evidence="3 4" id="KW-0808">Transferase</keyword>
<evidence type="ECO:0000259" key="7">
    <source>
        <dbReference type="Pfam" id="PF26168"/>
    </source>
</evidence>
<accession>A0AAD4T317</accession>
<dbReference type="FunFam" id="3.40.50.2000:FF:000047">
    <property type="entry name" value="Glycosyltransferase"/>
    <property type="match status" value="1"/>
</dbReference>
<feature type="domain" description="Glycosyltransferase N-terminal" evidence="7">
    <location>
        <begin position="10"/>
        <end position="250"/>
    </location>
</feature>
<gene>
    <name evidence="8" type="ORF">MKW98_006697</name>
</gene>
<evidence type="ECO:0000256" key="3">
    <source>
        <dbReference type="ARBA" id="ARBA00022679"/>
    </source>
</evidence>
<evidence type="ECO:0000256" key="1">
    <source>
        <dbReference type="ARBA" id="ARBA00009995"/>
    </source>
</evidence>
<comment type="caution">
    <text evidence="8">The sequence shown here is derived from an EMBL/GenBank/DDBJ whole genome shotgun (WGS) entry which is preliminary data.</text>
</comment>
<proteinExistence type="inferred from homology"/>
<name>A0AAD4T317_9MAGN</name>
<dbReference type="InterPro" id="IPR002213">
    <property type="entry name" value="UDP_glucos_trans"/>
</dbReference>
<sequence>MALQEHNQLHFVLFPLMAQGHLIPTIDMARLFAERGITVTIITTPLNTFRFKTIIDRAVDSGLPIRLLHLRFPSVEAGLPEGCENVDSLPSREMMSNFFKATSMLQEPLEQLLGELKPVPSCIISAMAFPWTAETARKLQIPRLVFHGTCCFSLLCCHNILEYKVADSITSESESFVVPGLPDRIEITKAMLPGNLPQSSGDLKNIRDQINAAELTAHGVVVNSFNELEPEYVEEYLKAKFGKVWCIGPVSLCNKETLDKAERGNKASVDESQCLRWLDLKEPGSVLYVCLGSLCRLTTSEMIELGLGLEASKHPFIWVIRGGDKYPDLEKWLLEEKFEERNKDRGMVIKGWAPQVLILSHKTIGGFLTHCGWNSVLEGVCAGVPMITWPMGAEQFFNEKLVVQVLGIGVKIRGDDIHASAATKPMEEHKKFESVENKREEVEKAVNRVMDGGKEGEERRRKVRELGERAKKAMEDGGSSQLNMTLFIQDKQQQGPKQG</sequence>
<dbReference type="EC" id="2.4.1.-" evidence="5"/>
<dbReference type="FunFam" id="3.40.50.2000:FF:000071">
    <property type="entry name" value="Glycosyltransferase"/>
    <property type="match status" value="1"/>
</dbReference>
<evidence type="ECO:0000313" key="9">
    <source>
        <dbReference type="Proteomes" id="UP001202328"/>
    </source>
</evidence>
<dbReference type="Pfam" id="PF26168">
    <property type="entry name" value="Glyco_transf_N"/>
    <property type="match status" value="1"/>
</dbReference>
<dbReference type="PANTHER" id="PTHR48047">
    <property type="entry name" value="GLYCOSYLTRANSFERASE"/>
    <property type="match status" value="1"/>
</dbReference>
<evidence type="ECO:0000256" key="4">
    <source>
        <dbReference type="RuleBase" id="RU003718"/>
    </source>
</evidence>
<evidence type="ECO:0000256" key="5">
    <source>
        <dbReference type="RuleBase" id="RU362057"/>
    </source>
</evidence>
<dbReference type="PANTHER" id="PTHR48047:SF182">
    <property type="entry name" value="GLYCOSYLTRANSFERASE"/>
    <property type="match status" value="1"/>
</dbReference>
<comment type="similarity">
    <text evidence="1 4">Belongs to the UDP-glycosyltransferase family.</text>
</comment>
<dbReference type="CDD" id="cd03784">
    <property type="entry name" value="GT1_Gtf-like"/>
    <property type="match status" value="1"/>
</dbReference>
<reference evidence="8" key="1">
    <citation type="submission" date="2022-04" db="EMBL/GenBank/DDBJ databases">
        <title>A functionally conserved STORR gene fusion in Papaver species that diverged 16.8 million years ago.</title>
        <authorList>
            <person name="Catania T."/>
        </authorList>
    </citation>
    <scope>NUCLEOTIDE SEQUENCE</scope>
    <source>
        <strain evidence="8">S-188037</strain>
    </source>
</reference>
<dbReference type="EMBL" id="JAJJMB010006856">
    <property type="protein sequence ID" value="KAI3933338.1"/>
    <property type="molecule type" value="Genomic_DNA"/>
</dbReference>
<keyword evidence="2 4" id="KW-0328">Glycosyltransferase</keyword>
<dbReference type="AlphaFoldDB" id="A0AAD4T317"/>